<evidence type="ECO:0000256" key="3">
    <source>
        <dbReference type="ARBA" id="ARBA00022771"/>
    </source>
</evidence>
<dbReference type="EMBL" id="UYRT01087150">
    <property type="protein sequence ID" value="VDN32228.1"/>
    <property type="molecule type" value="Genomic_DNA"/>
</dbReference>
<comment type="subcellular location">
    <subcellularLocation>
        <location evidence="1">Nucleus</location>
    </subcellularLocation>
</comment>
<accession>A0A183ECH7</accession>
<dbReference type="PROSITE" id="PS00028">
    <property type="entry name" value="ZINC_FINGER_C2H2_1"/>
    <property type="match status" value="2"/>
</dbReference>
<name>A0A183ECH7_9BILA</name>
<dbReference type="AlphaFoldDB" id="A0A183ECH7"/>
<sequence length="272" mass="29711">MGRKKKRTAKPWCWYCNREFEDEKILIQHQKAKHFKCHICHKKLFTGPGLAIHCMQVHKETIDKIPAALPGKDSVEVEVYGMEGIPEDSSEANTKKDAKTTNTTTASAMPPPMAPFPMLPPGMPPMMPGFPPIPAAIPPFVPPFVPGAPPPPNIMPPMPVASAGSAQPSLTSMSVPPQVSLSGPVAVSALPGLVPFGAQPPAMPTAFPAYNNQSPAKRANPEPVEETPSQIQKLGAKIHIMHPDEDISLVRYFFFHQLFHKPLSQNVVLYRR</sequence>
<gene>
    <name evidence="9" type="ORF">GPUH_LOCUS18668</name>
</gene>
<dbReference type="PANTHER" id="PTHR23215">
    <property type="entry name" value="ZINC FINGER PROTEIN 207"/>
    <property type="match status" value="1"/>
</dbReference>
<dbReference type="GO" id="GO:0003677">
    <property type="term" value="F:DNA binding"/>
    <property type="evidence" value="ECO:0007669"/>
    <property type="project" value="InterPro"/>
</dbReference>
<keyword evidence="10" id="KW-1185">Reference proteome</keyword>
<organism evidence="11">
    <name type="scientific">Gongylonema pulchrum</name>
    <dbReference type="NCBI Taxonomy" id="637853"/>
    <lineage>
        <taxon>Eukaryota</taxon>
        <taxon>Metazoa</taxon>
        <taxon>Ecdysozoa</taxon>
        <taxon>Nematoda</taxon>
        <taxon>Chromadorea</taxon>
        <taxon>Rhabditida</taxon>
        <taxon>Spirurina</taxon>
        <taxon>Spiruromorpha</taxon>
        <taxon>Spiruroidea</taxon>
        <taxon>Gongylonematidae</taxon>
        <taxon>Gongylonema</taxon>
    </lineage>
</organism>
<evidence type="ECO:0000259" key="8">
    <source>
        <dbReference type="PROSITE" id="PS50808"/>
    </source>
</evidence>
<feature type="region of interest" description="Disordered" evidence="7">
    <location>
        <begin position="84"/>
        <end position="112"/>
    </location>
</feature>
<protein>
    <submittedName>
        <fullName evidence="11">BED-type domain-containing protein</fullName>
    </submittedName>
</protein>
<dbReference type="PROSITE" id="PS50808">
    <property type="entry name" value="ZF_BED"/>
    <property type="match status" value="1"/>
</dbReference>
<dbReference type="CDD" id="cd20908">
    <property type="entry name" value="SUF4-like"/>
    <property type="match status" value="1"/>
</dbReference>
<dbReference type="Proteomes" id="UP000271098">
    <property type="component" value="Unassembled WGS sequence"/>
</dbReference>
<dbReference type="InterPro" id="IPR013087">
    <property type="entry name" value="Znf_C2H2_type"/>
</dbReference>
<dbReference type="OrthoDB" id="1306014at2759"/>
<evidence type="ECO:0000256" key="2">
    <source>
        <dbReference type="ARBA" id="ARBA00022723"/>
    </source>
</evidence>
<keyword evidence="3 6" id="KW-0863">Zinc-finger</keyword>
<keyword evidence="2" id="KW-0479">Metal-binding</keyword>
<evidence type="ECO:0000313" key="10">
    <source>
        <dbReference type="Proteomes" id="UP000271098"/>
    </source>
</evidence>
<evidence type="ECO:0000256" key="4">
    <source>
        <dbReference type="ARBA" id="ARBA00022833"/>
    </source>
</evidence>
<dbReference type="WBParaSite" id="GPUH_0001869301-mRNA-1">
    <property type="protein sequence ID" value="GPUH_0001869301-mRNA-1"/>
    <property type="gene ID" value="GPUH_0001869301"/>
</dbReference>
<reference evidence="9 10" key="2">
    <citation type="submission" date="2018-11" db="EMBL/GenBank/DDBJ databases">
        <authorList>
            <consortium name="Pathogen Informatics"/>
        </authorList>
    </citation>
    <scope>NUCLEOTIDE SEQUENCE [LARGE SCALE GENOMIC DNA]</scope>
</reference>
<evidence type="ECO:0000256" key="7">
    <source>
        <dbReference type="SAM" id="MobiDB-lite"/>
    </source>
</evidence>
<dbReference type="InterPro" id="IPR003656">
    <property type="entry name" value="Znf_BED"/>
</dbReference>
<keyword evidence="5" id="KW-0539">Nucleus</keyword>
<evidence type="ECO:0000313" key="11">
    <source>
        <dbReference type="WBParaSite" id="GPUH_0001869301-mRNA-1"/>
    </source>
</evidence>
<keyword evidence="4" id="KW-0862">Zinc</keyword>
<evidence type="ECO:0000256" key="5">
    <source>
        <dbReference type="ARBA" id="ARBA00023242"/>
    </source>
</evidence>
<reference evidence="11" key="1">
    <citation type="submission" date="2016-06" db="UniProtKB">
        <authorList>
            <consortium name="WormBaseParasite"/>
        </authorList>
    </citation>
    <scope>IDENTIFICATION</scope>
</reference>
<feature type="domain" description="BED-type" evidence="8">
    <location>
        <begin position="6"/>
        <end position="65"/>
    </location>
</feature>
<dbReference type="GO" id="GO:0008270">
    <property type="term" value="F:zinc ion binding"/>
    <property type="evidence" value="ECO:0007669"/>
    <property type="project" value="UniProtKB-KW"/>
</dbReference>
<proteinExistence type="predicted"/>
<dbReference type="GO" id="GO:0005634">
    <property type="term" value="C:nucleus"/>
    <property type="evidence" value="ECO:0007669"/>
    <property type="project" value="UniProtKB-SubCell"/>
</dbReference>
<evidence type="ECO:0000256" key="6">
    <source>
        <dbReference type="PROSITE-ProRule" id="PRU00027"/>
    </source>
</evidence>
<evidence type="ECO:0000313" key="9">
    <source>
        <dbReference type="EMBL" id="VDN32228.1"/>
    </source>
</evidence>
<dbReference type="SMART" id="SM00355">
    <property type="entry name" value="ZnF_C2H2"/>
    <property type="match status" value="2"/>
</dbReference>
<evidence type="ECO:0000256" key="1">
    <source>
        <dbReference type="ARBA" id="ARBA00004123"/>
    </source>
</evidence>
<dbReference type="PANTHER" id="PTHR23215:SF0">
    <property type="entry name" value="BUB3-INTERACTING AND GLEBS MOTIF-CONTAINING PROTEIN ZNF207"/>
    <property type="match status" value="1"/>
</dbReference>